<comment type="caution">
    <text evidence="1">The sequence shown here is derived from an EMBL/GenBank/DDBJ whole genome shotgun (WGS) entry which is preliminary data.</text>
</comment>
<protein>
    <submittedName>
        <fullName evidence="1">473_t:CDS:1</fullName>
    </submittedName>
</protein>
<dbReference type="EMBL" id="CAJVQB010005322">
    <property type="protein sequence ID" value="CAG8658750.1"/>
    <property type="molecule type" value="Genomic_DNA"/>
</dbReference>
<sequence length="153" mass="18064">MSKNIQASETSSDFSAFFKKFLYNQNQLNQYFAGMAQQQHTINNHLQTLIEALETTRTRRAPTYLIAKGSWKLNQNFERQESYSEEQGPVPMKLDKMERKCYRAKKPINVRKGHIMLTKNKKKNLKEKDYALSVVKKSIWQEIVRTIIEQTMK</sequence>
<gene>
    <name evidence="1" type="ORF">GMARGA_LOCUS9766</name>
</gene>
<name>A0ABN7URQ3_GIGMA</name>
<dbReference type="Proteomes" id="UP000789901">
    <property type="component" value="Unassembled WGS sequence"/>
</dbReference>
<proteinExistence type="predicted"/>
<evidence type="ECO:0000313" key="1">
    <source>
        <dbReference type="EMBL" id="CAG8658750.1"/>
    </source>
</evidence>
<accession>A0ABN7URQ3</accession>
<keyword evidence="2" id="KW-1185">Reference proteome</keyword>
<reference evidence="1 2" key="1">
    <citation type="submission" date="2021-06" db="EMBL/GenBank/DDBJ databases">
        <authorList>
            <person name="Kallberg Y."/>
            <person name="Tangrot J."/>
            <person name="Rosling A."/>
        </authorList>
    </citation>
    <scope>NUCLEOTIDE SEQUENCE [LARGE SCALE GENOMIC DNA]</scope>
    <source>
        <strain evidence="1 2">120-4 pot B 10/14</strain>
    </source>
</reference>
<evidence type="ECO:0000313" key="2">
    <source>
        <dbReference type="Proteomes" id="UP000789901"/>
    </source>
</evidence>
<organism evidence="1 2">
    <name type="scientific">Gigaspora margarita</name>
    <dbReference type="NCBI Taxonomy" id="4874"/>
    <lineage>
        <taxon>Eukaryota</taxon>
        <taxon>Fungi</taxon>
        <taxon>Fungi incertae sedis</taxon>
        <taxon>Mucoromycota</taxon>
        <taxon>Glomeromycotina</taxon>
        <taxon>Glomeromycetes</taxon>
        <taxon>Diversisporales</taxon>
        <taxon>Gigasporaceae</taxon>
        <taxon>Gigaspora</taxon>
    </lineage>
</organism>